<proteinExistence type="predicted"/>
<keyword evidence="4" id="KW-1185">Reference proteome</keyword>
<dbReference type="RefSeq" id="WP_353544112.1">
    <property type="nucleotide sequence ID" value="NZ_BAABRN010000090.1"/>
</dbReference>
<dbReference type="Proteomes" id="UP001458946">
    <property type="component" value="Unassembled WGS sequence"/>
</dbReference>
<feature type="transmembrane region" description="Helical" evidence="2">
    <location>
        <begin position="59"/>
        <end position="79"/>
    </location>
</feature>
<keyword evidence="2" id="KW-1133">Transmembrane helix</keyword>
<evidence type="ECO:0000313" key="3">
    <source>
        <dbReference type="EMBL" id="GAA5504146.1"/>
    </source>
</evidence>
<feature type="region of interest" description="Disordered" evidence="1">
    <location>
        <begin position="106"/>
        <end position="125"/>
    </location>
</feature>
<name>A0ABP9VHD2_9DEIO</name>
<sequence length="125" mass="13532">MKKAVQVVGVLMSMYGGLLLGWWLFLMIMTLIGRGALAFLMVLFGGNPAEAANDVDFQSVWLIGGTVLLVGGLWVALALPKVLIRRGLIPPDPPKEPLSAFDLAEQTSANRQIPPTKKQSAESDW</sequence>
<protein>
    <submittedName>
        <fullName evidence="3">Uncharacterized protein</fullName>
    </submittedName>
</protein>
<organism evidence="3 4">
    <name type="scientific">Deinococcus xinjiangensis</name>
    <dbReference type="NCBI Taxonomy" id="457454"/>
    <lineage>
        <taxon>Bacteria</taxon>
        <taxon>Thermotogati</taxon>
        <taxon>Deinococcota</taxon>
        <taxon>Deinococci</taxon>
        <taxon>Deinococcales</taxon>
        <taxon>Deinococcaceae</taxon>
        <taxon>Deinococcus</taxon>
    </lineage>
</organism>
<keyword evidence="2" id="KW-0472">Membrane</keyword>
<evidence type="ECO:0000313" key="4">
    <source>
        <dbReference type="Proteomes" id="UP001458946"/>
    </source>
</evidence>
<evidence type="ECO:0000256" key="2">
    <source>
        <dbReference type="SAM" id="Phobius"/>
    </source>
</evidence>
<gene>
    <name evidence="3" type="ORF">Dxin01_03915</name>
</gene>
<accession>A0ABP9VHD2</accession>
<reference evidence="3 4" key="1">
    <citation type="submission" date="2024-02" db="EMBL/GenBank/DDBJ databases">
        <title>Deinococcus xinjiangensis NBRC 107630.</title>
        <authorList>
            <person name="Ichikawa N."/>
            <person name="Katano-Makiyama Y."/>
            <person name="Hidaka K."/>
        </authorList>
    </citation>
    <scope>NUCLEOTIDE SEQUENCE [LARGE SCALE GENOMIC DNA]</scope>
    <source>
        <strain evidence="3 4">NBRC 107630</strain>
    </source>
</reference>
<evidence type="ECO:0000256" key="1">
    <source>
        <dbReference type="SAM" id="MobiDB-lite"/>
    </source>
</evidence>
<dbReference type="EMBL" id="BAABRN010000090">
    <property type="protein sequence ID" value="GAA5504146.1"/>
    <property type="molecule type" value="Genomic_DNA"/>
</dbReference>
<feature type="transmembrane region" description="Helical" evidence="2">
    <location>
        <begin position="20"/>
        <end position="44"/>
    </location>
</feature>
<comment type="caution">
    <text evidence="3">The sequence shown here is derived from an EMBL/GenBank/DDBJ whole genome shotgun (WGS) entry which is preliminary data.</text>
</comment>
<keyword evidence="2" id="KW-0812">Transmembrane</keyword>